<comment type="similarity">
    <text evidence="3">Belongs to the NDC1 family.</text>
</comment>
<keyword evidence="8 13" id="KW-1133">Transmembrane helix</keyword>
<dbReference type="GO" id="GO:0070762">
    <property type="term" value="C:nuclear pore transmembrane ring"/>
    <property type="evidence" value="ECO:0007669"/>
    <property type="project" value="TreeGrafter"/>
</dbReference>
<evidence type="ECO:0000256" key="6">
    <source>
        <dbReference type="ARBA" id="ARBA00022816"/>
    </source>
</evidence>
<evidence type="ECO:0000256" key="11">
    <source>
        <dbReference type="ARBA" id="ARBA00023136"/>
    </source>
</evidence>
<evidence type="ECO:0000256" key="4">
    <source>
        <dbReference type="ARBA" id="ARBA00022448"/>
    </source>
</evidence>
<evidence type="ECO:0000256" key="2">
    <source>
        <dbReference type="ARBA" id="ARBA00004567"/>
    </source>
</evidence>
<feature type="transmembrane region" description="Helical" evidence="13">
    <location>
        <begin position="150"/>
        <end position="171"/>
    </location>
</feature>
<dbReference type="GO" id="GO:0015031">
    <property type="term" value="P:protein transport"/>
    <property type="evidence" value="ECO:0007669"/>
    <property type="project" value="UniProtKB-KW"/>
</dbReference>
<evidence type="ECO:0000256" key="3">
    <source>
        <dbReference type="ARBA" id="ARBA00005760"/>
    </source>
</evidence>
<dbReference type="AlphaFoldDB" id="A0A9D4CWD4"/>
<dbReference type="GO" id="GO:0006999">
    <property type="term" value="P:nuclear pore organization"/>
    <property type="evidence" value="ECO:0007669"/>
    <property type="project" value="TreeGrafter"/>
</dbReference>
<evidence type="ECO:0000313" key="14">
    <source>
        <dbReference type="EMBL" id="KAH3733610.1"/>
    </source>
</evidence>
<comment type="subcellular location">
    <subcellularLocation>
        <location evidence="1">Nucleus membrane</location>
        <topology evidence="1">Multi-pass membrane protein</topology>
    </subcellularLocation>
    <subcellularLocation>
        <location evidence="2">Nucleus</location>
        <location evidence="2">Nuclear pore complex</location>
    </subcellularLocation>
</comment>
<dbReference type="GO" id="GO:0030674">
    <property type="term" value="F:protein-macromolecule adaptor activity"/>
    <property type="evidence" value="ECO:0007669"/>
    <property type="project" value="TreeGrafter"/>
</dbReference>
<sequence length="553" mass="62065">MSLETIDKWFLREVMRWRCGAAIAWSVLCVPVMSALYITLANLQPLHPLTCIADTSSCILSSSFISSVTVIMIVTGCFQFYTKNTYSVLPTVSISRVSHLAQLLIPSILTHIALCTGSGLVVAWIMTCLLGDRYAGLSTQQHGTYTVNEYHIFLVLYGGYTGLMFTVSHYIHHGNLVVFPHTQQGKFAEARCQLIPTARAALGHVLWQIKYFYLLYFLSGEIFQDFIASTLSLKYGPGPRLDSLYGLLDVGLFWQALLVGVFIQLTWTLGALLYKLYNTEGYEFPISTMFETFQNKCLVDALTCTKLPLLQALGFQDLTKLSQHSYVRRRELFSLSQPGGHPHNWNKISSVCLSVINELSDSVQEVNWKILASAPVRQNNNTEKAGVTTTHSNGETTVEGENKSTVRERIINGIKKRKVLTFFTWESTESRSKSLFVSAYVQIWAVEALAWLVKVSVTEDLFGVVQMSLSDIISAVLSLHENVEKHLKLTGGVARRGQRDTMATTETLYKHQLQTALKSSVYMIVNTFGSQLLEVGLSPDTEKKLHQFLEYRE</sequence>
<dbReference type="GO" id="GO:0031965">
    <property type="term" value="C:nuclear membrane"/>
    <property type="evidence" value="ECO:0007669"/>
    <property type="project" value="UniProtKB-SubCell"/>
</dbReference>
<keyword evidence="10" id="KW-0906">Nuclear pore complex</keyword>
<evidence type="ECO:0000256" key="13">
    <source>
        <dbReference type="SAM" id="Phobius"/>
    </source>
</evidence>
<feature type="transmembrane region" description="Helical" evidence="13">
    <location>
        <begin position="103"/>
        <end position="130"/>
    </location>
</feature>
<evidence type="ECO:0000256" key="9">
    <source>
        <dbReference type="ARBA" id="ARBA00023010"/>
    </source>
</evidence>
<keyword evidence="6" id="KW-0509">mRNA transport</keyword>
<dbReference type="GO" id="GO:0051028">
    <property type="term" value="P:mRNA transport"/>
    <property type="evidence" value="ECO:0007669"/>
    <property type="project" value="UniProtKB-KW"/>
</dbReference>
<evidence type="ECO:0000256" key="7">
    <source>
        <dbReference type="ARBA" id="ARBA00022927"/>
    </source>
</evidence>
<evidence type="ECO:0000256" key="1">
    <source>
        <dbReference type="ARBA" id="ARBA00004232"/>
    </source>
</evidence>
<evidence type="ECO:0000256" key="8">
    <source>
        <dbReference type="ARBA" id="ARBA00022989"/>
    </source>
</evidence>
<feature type="transmembrane region" description="Helical" evidence="13">
    <location>
        <begin position="252"/>
        <end position="274"/>
    </location>
</feature>
<keyword evidence="11 13" id="KW-0472">Membrane</keyword>
<evidence type="ECO:0000256" key="5">
    <source>
        <dbReference type="ARBA" id="ARBA00022692"/>
    </source>
</evidence>
<keyword evidence="15" id="KW-1185">Reference proteome</keyword>
<dbReference type="InterPro" id="IPR019049">
    <property type="entry name" value="Nucleoporin_prot_Ndc1/Nup"/>
</dbReference>
<evidence type="ECO:0000313" key="15">
    <source>
        <dbReference type="Proteomes" id="UP000828390"/>
    </source>
</evidence>
<gene>
    <name evidence="14" type="ORF">DPMN_040042</name>
</gene>
<dbReference type="PANTHER" id="PTHR13269:SF6">
    <property type="entry name" value="NUCLEOPORIN NDC1"/>
    <property type="match status" value="1"/>
</dbReference>
<dbReference type="Pfam" id="PF09531">
    <property type="entry name" value="Ndc1_Nup"/>
    <property type="match status" value="1"/>
</dbReference>
<keyword evidence="9" id="KW-0811">Translocation</keyword>
<dbReference type="OrthoDB" id="67850at2759"/>
<dbReference type="PANTHER" id="PTHR13269">
    <property type="entry name" value="NUCLEOPORIN NDC1"/>
    <property type="match status" value="1"/>
</dbReference>
<evidence type="ECO:0000256" key="12">
    <source>
        <dbReference type="ARBA" id="ARBA00023242"/>
    </source>
</evidence>
<comment type="caution">
    <text evidence="14">The sequence shown here is derived from an EMBL/GenBank/DDBJ whole genome shotgun (WGS) entry which is preliminary data.</text>
</comment>
<reference evidence="14" key="2">
    <citation type="submission" date="2020-11" db="EMBL/GenBank/DDBJ databases">
        <authorList>
            <person name="McCartney M.A."/>
            <person name="Auch B."/>
            <person name="Kono T."/>
            <person name="Mallez S."/>
            <person name="Becker A."/>
            <person name="Gohl D.M."/>
            <person name="Silverstein K.A.T."/>
            <person name="Koren S."/>
            <person name="Bechman K.B."/>
            <person name="Herman A."/>
            <person name="Abrahante J.E."/>
            <person name="Garbe J."/>
        </authorList>
    </citation>
    <scope>NUCLEOTIDE SEQUENCE</scope>
    <source>
        <strain evidence="14">Duluth1</strain>
        <tissue evidence="14">Whole animal</tissue>
    </source>
</reference>
<keyword evidence="7" id="KW-0653">Protein transport</keyword>
<name>A0A9D4CWD4_DREPO</name>
<feature type="transmembrane region" description="Helical" evidence="13">
    <location>
        <begin position="211"/>
        <end position="232"/>
    </location>
</feature>
<keyword evidence="12" id="KW-0539">Nucleus</keyword>
<dbReference type="EMBL" id="JAIWYP010000011">
    <property type="protein sequence ID" value="KAH3733610.1"/>
    <property type="molecule type" value="Genomic_DNA"/>
</dbReference>
<keyword evidence="5 13" id="KW-0812">Transmembrane</keyword>
<keyword evidence="4" id="KW-0813">Transport</keyword>
<reference evidence="14" key="1">
    <citation type="journal article" date="2019" name="bioRxiv">
        <title>The Genome of the Zebra Mussel, Dreissena polymorpha: A Resource for Invasive Species Research.</title>
        <authorList>
            <person name="McCartney M.A."/>
            <person name="Auch B."/>
            <person name="Kono T."/>
            <person name="Mallez S."/>
            <person name="Zhang Y."/>
            <person name="Obille A."/>
            <person name="Becker A."/>
            <person name="Abrahante J.E."/>
            <person name="Garbe J."/>
            <person name="Badalamenti J.P."/>
            <person name="Herman A."/>
            <person name="Mangelson H."/>
            <person name="Liachko I."/>
            <person name="Sullivan S."/>
            <person name="Sone E.D."/>
            <person name="Koren S."/>
            <person name="Silverstein K.A.T."/>
            <person name="Beckman K.B."/>
            <person name="Gohl D.M."/>
        </authorList>
    </citation>
    <scope>NUCLEOTIDE SEQUENCE</scope>
    <source>
        <strain evidence="14">Duluth1</strain>
        <tissue evidence="14">Whole animal</tissue>
    </source>
</reference>
<feature type="transmembrane region" description="Helical" evidence="13">
    <location>
        <begin position="21"/>
        <end position="40"/>
    </location>
</feature>
<feature type="transmembrane region" description="Helical" evidence="13">
    <location>
        <begin position="60"/>
        <end position="82"/>
    </location>
</feature>
<accession>A0A9D4CWD4</accession>
<proteinExistence type="inferred from homology"/>
<organism evidence="14 15">
    <name type="scientific">Dreissena polymorpha</name>
    <name type="common">Zebra mussel</name>
    <name type="synonym">Mytilus polymorpha</name>
    <dbReference type="NCBI Taxonomy" id="45954"/>
    <lineage>
        <taxon>Eukaryota</taxon>
        <taxon>Metazoa</taxon>
        <taxon>Spiralia</taxon>
        <taxon>Lophotrochozoa</taxon>
        <taxon>Mollusca</taxon>
        <taxon>Bivalvia</taxon>
        <taxon>Autobranchia</taxon>
        <taxon>Heteroconchia</taxon>
        <taxon>Euheterodonta</taxon>
        <taxon>Imparidentia</taxon>
        <taxon>Neoheterodontei</taxon>
        <taxon>Myida</taxon>
        <taxon>Dreissenoidea</taxon>
        <taxon>Dreissenidae</taxon>
        <taxon>Dreissena</taxon>
    </lineage>
</organism>
<evidence type="ECO:0008006" key="16">
    <source>
        <dbReference type="Google" id="ProtNLM"/>
    </source>
</evidence>
<protein>
    <recommendedName>
        <fullName evidence="16">Nucleoporin NDC1</fullName>
    </recommendedName>
</protein>
<dbReference type="Proteomes" id="UP000828390">
    <property type="component" value="Unassembled WGS sequence"/>
</dbReference>
<evidence type="ECO:0000256" key="10">
    <source>
        <dbReference type="ARBA" id="ARBA00023132"/>
    </source>
</evidence>